<feature type="transmembrane region" description="Helical" evidence="1">
    <location>
        <begin position="135"/>
        <end position="154"/>
    </location>
</feature>
<organism evidence="3 4">
    <name type="scientific">Anaerosporobacter mobilis DSM 15930</name>
    <dbReference type="NCBI Taxonomy" id="1120996"/>
    <lineage>
        <taxon>Bacteria</taxon>
        <taxon>Bacillati</taxon>
        <taxon>Bacillota</taxon>
        <taxon>Clostridia</taxon>
        <taxon>Lachnospirales</taxon>
        <taxon>Lachnospiraceae</taxon>
        <taxon>Anaerosporobacter</taxon>
    </lineage>
</organism>
<dbReference type="InterPro" id="IPR006976">
    <property type="entry name" value="VanZ-like"/>
</dbReference>
<feature type="transmembrane region" description="Helical" evidence="1">
    <location>
        <begin position="61"/>
        <end position="82"/>
    </location>
</feature>
<feature type="transmembrane region" description="Helical" evidence="1">
    <location>
        <begin position="196"/>
        <end position="218"/>
    </location>
</feature>
<sequence length="292" mass="34069">MNRLSVRLTTIIDLISLLTLGLEFFIIYYCANTVLSLVIISFILILCTSIFIRTSKSFDSGFLYSFILVLFSSCIIGFIYMNGDTFSLEYSQKLLILVLLNWLMPMICSILHDLHDSREQYAHFTSFFNKSTTQFIIYYIGFLALIIVIKPITLPCISDTMWQSINQDSYRNVIPFYRIACYIEDSIYNQTDISPLIQYIFVSILITLPYGFYISLLFKNKGHILRLFLLFLLPIVMEVCKQYIAHEVADVEHILLGVLGGLVGSSFFFLLNSRYYHLKRHEFLEGRKHFNW</sequence>
<proteinExistence type="predicted"/>
<keyword evidence="4" id="KW-1185">Reference proteome</keyword>
<keyword evidence="1" id="KW-1133">Transmembrane helix</keyword>
<dbReference type="AlphaFoldDB" id="A0A1M7JGW1"/>
<evidence type="ECO:0000313" key="4">
    <source>
        <dbReference type="Proteomes" id="UP000184038"/>
    </source>
</evidence>
<protein>
    <submittedName>
        <fullName evidence="3">VanZ like family protein</fullName>
    </submittedName>
</protein>
<gene>
    <name evidence="3" type="ORF">SAMN02746066_02272</name>
</gene>
<accession>A0A1M7JGW1</accession>
<evidence type="ECO:0000313" key="3">
    <source>
        <dbReference type="EMBL" id="SHM52272.1"/>
    </source>
</evidence>
<feature type="transmembrane region" description="Helical" evidence="1">
    <location>
        <begin position="35"/>
        <end position="54"/>
    </location>
</feature>
<feature type="transmembrane region" description="Helical" evidence="1">
    <location>
        <begin position="225"/>
        <end position="245"/>
    </location>
</feature>
<feature type="transmembrane region" description="Helical" evidence="1">
    <location>
        <begin position="94"/>
        <end position="114"/>
    </location>
</feature>
<feature type="domain" description="VanZ-like" evidence="2">
    <location>
        <begin position="137"/>
        <end position="271"/>
    </location>
</feature>
<reference evidence="3 4" key="1">
    <citation type="submission" date="2016-11" db="EMBL/GenBank/DDBJ databases">
        <authorList>
            <person name="Jaros S."/>
            <person name="Januszkiewicz K."/>
            <person name="Wedrychowicz H."/>
        </authorList>
    </citation>
    <scope>NUCLEOTIDE SEQUENCE [LARGE SCALE GENOMIC DNA]</scope>
    <source>
        <strain evidence="3 4">DSM 15930</strain>
    </source>
</reference>
<dbReference type="EMBL" id="FRCP01000011">
    <property type="protein sequence ID" value="SHM52272.1"/>
    <property type="molecule type" value="Genomic_DNA"/>
</dbReference>
<name>A0A1M7JGW1_9FIRM</name>
<dbReference type="OrthoDB" id="2080727at2"/>
<evidence type="ECO:0000259" key="2">
    <source>
        <dbReference type="Pfam" id="PF04892"/>
    </source>
</evidence>
<keyword evidence="1" id="KW-0472">Membrane</keyword>
<feature type="transmembrane region" description="Helical" evidence="1">
    <location>
        <begin position="12"/>
        <end position="29"/>
    </location>
</feature>
<evidence type="ECO:0000256" key="1">
    <source>
        <dbReference type="SAM" id="Phobius"/>
    </source>
</evidence>
<feature type="transmembrane region" description="Helical" evidence="1">
    <location>
        <begin position="251"/>
        <end position="271"/>
    </location>
</feature>
<dbReference type="Proteomes" id="UP000184038">
    <property type="component" value="Unassembled WGS sequence"/>
</dbReference>
<dbReference type="Pfam" id="PF04892">
    <property type="entry name" value="VanZ"/>
    <property type="match status" value="1"/>
</dbReference>
<keyword evidence="1" id="KW-0812">Transmembrane</keyword>